<organism evidence="1 2">
    <name type="scientific">Vibrio cyclitrophicus</name>
    <dbReference type="NCBI Taxonomy" id="47951"/>
    <lineage>
        <taxon>Bacteria</taxon>
        <taxon>Pseudomonadati</taxon>
        <taxon>Pseudomonadota</taxon>
        <taxon>Gammaproteobacteria</taxon>
        <taxon>Vibrionales</taxon>
        <taxon>Vibrionaceae</taxon>
        <taxon>Vibrio</taxon>
    </lineage>
</organism>
<proteinExistence type="predicted"/>
<reference evidence="1 2" key="1">
    <citation type="journal article" date="2018" name="Nature">
        <title>A major lineage of non-tailed dsDNA viruses as unrecognized killers of marine bacteria.</title>
        <authorList>
            <person name="Kauffman K.M."/>
            <person name="Hussain F.A."/>
            <person name="Yang J."/>
            <person name="Arevalo P."/>
            <person name="Brown J.M."/>
            <person name="Chang W.K."/>
            <person name="VanInsberghe D."/>
            <person name="Elsherbini J."/>
            <person name="Sharma R.S."/>
            <person name="Cutler M.B."/>
            <person name="Kelly L."/>
            <person name="Polz M.F."/>
        </authorList>
    </citation>
    <scope>NUCLEOTIDE SEQUENCE [LARGE SCALE GENOMIC DNA]</scope>
    <source>
        <strain evidence="1 2">10N.222.46.E12</strain>
    </source>
</reference>
<accession>A0ACD5FZG0</accession>
<protein>
    <submittedName>
        <fullName evidence="1">P-loop NTPase fold protein</fullName>
    </submittedName>
</protein>
<evidence type="ECO:0000313" key="1">
    <source>
        <dbReference type="EMBL" id="XNH95176.1"/>
    </source>
</evidence>
<sequence>MTSYNNDQPIASECEDKLNRQHFAKEIASLLVLEADAPCLTVSLEGKWGQGKTSILNMVQEVFSQMDFPPVLVQYNAWANGQSESLLQDFLIQFTSQLGLADYAEEGKRVAEELLSYSKLFSVAKLVPGVEPWGSLVENVFKGVGDATQSLSDLKELDIAGKKARVEESLRKIDRPIVVIIDDIDCLTPKECFQVLRLVKAVADFPRTAFILAFEPNYLESVLASNNIDNANEYIDKIVQLRIPLPTITSKDLDALVDRHFDMMGDNFSLAHYQDEQNRLAYIYQRYLRYIITSPRDVKRVFNHFKFVYNLVQNQVCVTDLFVLSVVATKAHKIYSHIKSNPALYAGKRNSGDFDYGSLDKEKAADLCKQQRLSIYNALLINENNVYEDLLKEIFPSLDSKSYQTYEVYDADASGRVDHISRLSTALHISTPRGSVSDQDVATFIESSGQRIDILESAISNGAIKRFLELFEMFLDRRKFNDDELLLLIRVIVDTLLSEDST</sequence>
<dbReference type="Proteomes" id="UP000235310">
    <property type="component" value="Chromosome 2"/>
</dbReference>
<name>A0ACD5FZG0_9VIBR</name>
<dbReference type="EMBL" id="CP170590">
    <property type="protein sequence ID" value="XNH95176.1"/>
    <property type="molecule type" value="Genomic_DNA"/>
</dbReference>
<gene>
    <name evidence="1" type="ORF">BCS90_19865</name>
</gene>
<evidence type="ECO:0000313" key="2">
    <source>
        <dbReference type="Proteomes" id="UP000235310"/>
    </source>
</evidence>